<accession>A0A0L8AHI7</accession>
<proteinExistence type="predicted"/>
<evidence type="ECO:0008006" key="3">
    <source>
        <dbReference type="Google" id="ProtNLM"/>
    </source>
</evidence>
<dbReference type="AlphaFoldDB" id="A0A0L8AHI7"/>
<evidence type="ECO:0000313" key="2">
    <source>
        <dbReference type="Proteomes" id="UP000036908"/>
    </source>
</evidence>
<name>A0A0L8AHI7_9BACT</name>
<dbReference type="Proteomes" id="UP000036908">
    <property type="component" value="Unassembled WGS sequence"/>
</dbReference>
<dbReference type="EMBL" id="JSVA01000018">
    <property type="protein sequence ID" value="KOF01736.1"/>
    <property type="molecule type" value="Genomic_DNA"/>
</dbReference>
<protein>
    <recommendedName>
        <fullName evidence="3">Histidine kinase domain-containing protein</fullName>
    </recommendedName>
</protein>
<keyword evidence="2" id="KW-1185">Reference proteome</keyword>
<sequence>MDNKNQKANDGLSFSTTQFQPFNFDLSNILSRNFTGPISVIKLNTELINRMAVGCGSNEGAMRGRVRKILNQANNVENILEDLLLLLRIEQGILEKSKLEYKVLDLEDQLSVCFEEYSACRQHRIEDYLKGVYVYTDFEKTVSAFERLINLMRDFSSGEKPELIVKLDSDFVNVNITMAFHERKDFSEWESFFSYRVNFDDNERASMLSLRLYLIKKLFNLADCNIVASKQNNRVTFMIAMPLAQSMVQQKSDSANPDAAA</sequence>
<dbReference type="OrthoDB" id="9891945at2"/>
<reference evidence="2" key="1">
    <citation type="submission" date="2014-11" db="EMBL/GenBank/DDBJ databases">
        <title>Genome sequencing of Roseivirga sp. D-25.</title>
        <authorList>
            <person name="Selvaratnam C."/>
            <person name="Thevarajoo S."/>
            <person name="Goh K.M."/>
            <person name="Eee R."/>
            <person name="Chan K.-G."/>
            <person name="Chong C.S."/>
        </authorList>
    </citation>
    <scope>NUCLEOTIDE SEQUENCE [LARGE SCALE GENOMIC DNA]</scope>
    <source>
        <strain evidence="2">D-25</strain>
    </source>
</reference>
<dbReference type="PATRIC" id="fig|1566026.4.peg.1402"/>
<comment type="caution">
    <text evidence="1">The sequence shown here is derived from an EMBL/GenBank/DDBJ whole genome shotgun (WGS) entry which is preliminary data.</text>
</comment>
<organism evidence="1 2">
    <name type="scientific">Roseivirga seohaensis subsp. aquiponti</name>
    <dbReference type="NCBI Taxonomy" id="1566026"/>
    <lineage>
        <taxon>Bacteria</taxon>
        <taxon>Pseudomonadati</taxon>
        <taxon>Bacteroidota</taxon>
        <taxon>Cytophagia</taxon>
        <taxon>Cytophagales</taxon>
        <taxon>Roseivirgaceae</taxon>
        <taxon>Roseivirga</taxon>
    </lineage>
</organism>
<evidence type="ECO:0000313" key="1">
    <source>
        <dbReference type="EMBL" id="KOF01736.1"/>
    </source>
</evidence>
<dbReference type="RefSeq" id="WP_053224639.1">
    <property type="nucleotide sequence ID" value="NZ_JSVA01000018.1"/>
</dbReference>
<gene>
    <name evidence="1" type="ORF">OB69_15410</name>
</gene>